<feature type="compositionally biased region" description="Basic and acidic residues" evidence="1">
    <location>
        <begin position="11"/>
        <end position="24"/>
    </location>
</feature>
<keyword evidence="3" id="KW-1185">Reference proteome</keyword>
<protein>
    <submittedName>
        <fullName evidence="2">Uncharacterized protein</fullName>
    </submittedName>
</protein>
<reference evidence="2" key="1">
    <citation type="journal article" date="2020" name="Stud. Mycol.">
        <title>101 Dothideomycetes genomes: a test case for predicting lifestyles and emergence of pathogens.</title>
        <authorList>
            <person name="Haridas S."/>
            <person name="Albert R."/>
            <person name="Binder M."/>
            <person name="Bloem J."/>
            <person name="Labutti K."/>
            <person name="Salamov A."/>
            <person name="Andreopoulos B."/>
            <person name="Baker S."/>
            <person name="Barry K."/>
            <person name="Bills G."/>
            <person name="Bluhm B."/>
            <person name="Cannon C."/>
            <person name="Castanera R."/>
            <person name="Culley D."/>
            <person name="Daum C."/>
            <person name="Ezra D."/>
            <person name="Gonzalez J."/>
            <person name="Henrissat B."/>
            <person name="Kuo A."/>
            <person name="Liang C."/>
            <person name="Lipzen A."/>
            <person name="Lutzoni F."/>
            <person name="Magnuson J."/>
            <person name="Mondo S."/>
            <person name="Nolan M."/>
            <person name="Ohm R."/>
            <person name="Pangilinan J."/>
            <person name="Park H.-J."/>
            <person name="Ramirez L."/>
            <person name="Alfaro M."/>
            <person name="Sun H."/>
            <person name="Tritt A."/>
            <person name="Yoshinaga Y."/>
            <person name="Zwiers L.-H."/>
            <person name="Turgeon B."/>
            <person name="Goodwin S."/>
            <person name="Spatafora J."/>
            <person name="Crous P."/>
            <person name="Grigoriev I."/>
        </authorList>
    </citation>
    <scope>NUCLEOTIDE SEQUENCE</scope>
    <source>
        <strain evidence="2">CBS 122367</strain>
    </source>
</reference>
<proteinExistence type="predicted"/>
<feature type="region of interest" description="Disordered" evidence="1">
    <location>
        <begin position="50"/>
        <end position="83"/>
    </location>
</feature>
<dbReference type="EMBL" id="MU005573">
    <property type="protein sequence ID" value="KAF2688394.1"/>
    <property type="molecule type" value="Genomic_DNA"/>
</dbReference>
<accession>A0A6G1JCV0</accession>
<evidence type="ECO:0000313" key="2">
    <source>
        <dbReference type="EMBL" id="KAF2688394.1"/>
    </source>
</evidence>
<sequence>MSQNNSMASKPEQHERKKLDAASDAEIARQEWATLYESHPAKLAELAEDVLHNPFAETPSSSDHSGIETAAPTTPPESVDEEDVEFGEFESAPLPTPPSTPKSIDPFQEPFFYESHPGCRITTPPYSTRCTDLPLFQSHPPRPGESLAEKAESYVLPHYYPPYSIHCTDGHIFEGKGIVPPVGPRLDRSTCLVRVLGKFSLRSRRKKVERGAVVAMNAIEMAERKKSGEQEQGVNEYLPEEQKVEKDELDGVVRPAGRALLPLQDTEGQHQVQMMVAEECGVWDE</sequence>
<dbReference type="Proteomes" id="UP000799291">
    <property type="component" value="Unassembled WGS sequence"/>
</dbReference>
<evidence type="ECO:0000313" key="3">
    <source>
        <dbReference type="Proteomes" id="UP000799291"/>
    </source>
</evidence>
<evidence type="ECO:0000256" key="1">
    <source>
        <dbReference type="SAM" id="MobiDB-lite"/>
    </source>
</evidence>
<dbReference type="AlphaFoldDB" id="A0A6G1JCV0"/>
<organism evidence="2 3">
    <name type="scientific">Lentithecium fluviatile CBS 122367</name>
    <dbReference type="NCBI Taxonomy" id="1168545"/>
    <lineage>
        <taxon>Eukaryota</taxon>
        <taxon>Fungi</taxon>
        <taxon>Dikarya</taxon>
        <taxon>Ascomycota</taxon>
        <taxon>Pezizomycotina</taxon>
        <taxon>Dothideomycetes</taxon>
        <taxon>Pleosporomycetidae</taxon>
        <taxon>Pleosporales</taxon>
        <taxon>Massarineae</taxon>
        <taxon>Lentitheciaceae</taxon>
        <taxon>Lentithecium</taxon>
    </lineage>
</organism>
<feature type="region of interest" description="Disordered" evidence="1">
    <location>
        <begin position="1"/>
        <end position="24"/>
    </location>
</feature>
<gene>
    <name evidence="2" type="ORF">K458DRAFT_400596</name>
</gene>
<name>A0A6G1JCV0_9PLEO</name>